<keyword evidence="6 8" id="KW-0472">Membrane</keyword>
<keyword evidence="2" id="KW-0813">Transport</keyword>
<feature type="transmembrane region" description="Helical" evidence="8">
    <location>
        <begin position="21"/>
        <end position="41"/>
    </location>
</feature>
<dbReference type="Gene3D" id="1.20.1280.290">
    <property type="match status" value="1"/>
</dbReference>
<dbReference type="PANTHER" id="PTHR12226">
    <property type="entry name" value="MANNOSE-P-DOLICHOL UTILIZATION DEFECT 1 LEC35 -RELATED"/>
    <property type="match status" value="1"/>
</dbReference>
<evidence type="ECO:0008006" key="11">
    <source>
        <dbReference type="Google" id="ProtNLM"/>
    </source>
</evidence>
<dbReference type="InParanoid" id="F6V4J8"/>
<feature type="transmembrane region" description="Helical" evidence="8">
    <location>
        <begin position="53"/>
        <end position="74"/>
    </location>
</feature>
<evidence type="ECO:0000256" key="6">
    <source>
        <dbReference type="ARBA" id="ARBA00023136"/>
    </source>
</evidence>
<dbReference type="SMART" id="SM00679">
    <property type="entry name" value="CTNS"/>
    <property type="match status" value="1"/>
</dbReference>
<dbReference type="EMBL" id="EAAA01000064">
    <property type="status" value="NOT_ANNOTATED_CDS"/>
    <property type="molecule type" value="Genomic_DNA"/>
</dbReference>
<dbReference type="AlphaFoldDB" id="F6V4J8"/>
<accession>F6V4J8</accession>
<evidence type="ECO:0000256" key="7">
    <source>
        <dbReference type="ARBA" id="ARBA00038475"/>
    </source>
</evidence>
<dbReference type="Pfam" id="PF04193">
    <property type="entry name" value="PQ-loop"/>
    <property type="match status" value="1"/>
</dbReference>
<dbReference type="Ensembl" id="ENSCINT00000012395.3">
    <property type="protein sequence ID" value="ENSCINP00000012395.3"/>
    <property type="gene ID" value="ENSCING00000006002.3"/>
</dbReference>
<evidence type="ECO:0000313" key="9">
    <source>
        <dbReference type="Ensembl" id="ENSCINP00000012395.3"/>
    </source>
</evidence>
<keyword evidence="4" id="KW-0677">Repeat</keyword>
<sequence length="93" mass="10227">MPAVVISKLIQALDNYKNGSTGQLSAITVFLMFIGSLARIFTSIQETGDNLVVLNYIVSSTSNGVIAFQILWYWNANVATKKKTYVATKKKAH</sequence>
<dbReference type="GeneTree" id="ENSGT00940000153916"/>
<dbReference type="Proteomes" id="UP000008144">
    <property type="component" value="Chromosome 1"/>
</dbReference>
<evidence type="ECO:0000256" key="8">
    <source>
        <dbReference type="SAM" id="Phobius"/>
    </source>
</evidence>
<dbReference type="HOGENOM" id="CLU_2398996_0_0_1"/>
<comment type="subcellular location">
    <subcellularLocation>
        <location evidence="1">Membrane</location>
        <topology evidence="1">Multi-pass membrane protein</topology>
    </subcellularLocation>
</comment>
<dbReference type="InterPro" id="IPR016817">
    <property type="entry name" value="MannP-dilichol_defect-1"/>
</dbReference>
<reference evidence="10" key="1">
    <citation type="journal article" date="2002" name="Science">
        <title>The draft genome of Ciona intestinalis: insights into chordate and vertebrate origins.</title>
        <authorList>
            <person name="Dehal P."/>
            <person name="Satou Y."/>
            <person name="Campbell R.K."/>
            <person name="Chapman J."/>
            <person name="Degnan B."/>
            <person name="De Tomaso A."/>
            <person name="Davidson B."/>
            <person name="Di Gregorio A."/>
            <person name="Gelpke M."/>
            <person name="Goodstein D.M."/>
            <person name="Harafuji N."/>
            <person name="Hastings K.E."/>
            <person name="Ho I."/>
            <person name="Hotta K."/>
            <person name="Huang W."/>
            <person name="Kawashima T."/>
            <person name="Lemaire P."/>
            <person name="Martinez D."/>
            <person name="Meinertzhagen I.A."/>
            <person name="Necula S."/>
            <person name="Nonaka M."/>
            <person name="Putnam N."/>
            <person name="Rash S."/>
            <person name="Saiga H."/>
            <person name="Satake M."/>
            <person name="Terry A."/>
            <person name="Yamada L."/>
            <person name="Wang H.G."/>
            <person name="Awazu S."/>
            <person name="Azumi K."/>
            <person name="Boore J."/>
            <person name="Branno M."/>
            <person name="Chin-Bow S."/>
            <person name="DeSantis R."/>
            <person name="Doyle S."/>
            <person name="Francino P."/>
            <person name="Keys D.N."/>
            <person name="Haga S."/>
            <person name="Hayashi H."/>
            <person name="Hino K."/>
            <person name="Imai K.S."/>
            <person name="Inaba K."/>
            <person name="Kano S."/>
            <person name="Kobayashi K."/>
            <person name="Kobayashi M."/>
            <person name="Lee B.I."/>
            <person name="Makabe K.W."/>
            <person name="Manohar C."/>
            <person name="Matassi G."/>
            <person name="Medina M."/>
            <person name="Mochizuki Y."/>
            <person name="Mount S."/>
            <person name="Morishita T."/>
            <person name="Miura S."/>
            <person name="Nakayama A."/>
            <person name="Nishizaka S."/>
            <person name="Nomoto H."/>
            <person name="Ohta F."/>
            <person name="Oishi K."/>
            <person name="Rigoutsos I."/>
            <person name="Sano M."/>
            <person name="Sasaki A."/>
            <person name="Sasakura Y."/>
            <person name="Shoguchi E."/>
            <person name="Shin-i T."/>
            <person name="Spagnuolo A."/>
            <person name="Stainier D."/>
            <person name="Suzuki M.M."/>
            <person name="Tassy O."/>
            <person name="Takatori N."/>
            <person name="Tokuoka M."/>
            <person name="Yagi K."/>
            <person name="Yoshizaki F."/>
            <person name="Wada S."/>
            <person name="Zhang C."/>
            <person name="Hyatt P.D."/>
            <person name="Larimer F."/>
            <person name="Detter C."/>
            <person name="Doggett N."/>
            <person name="Glavina T."/>
            <person name="Hawkins T."/>
            <person name="Richardson P."/>
            <person name="Lucas S."/>
            <person name="Kohara Y."/>
            <person name="Levine M."/>
            <person name="Satoh N."/>
            <person name="Rokhsar D.S."/>
        </authorList>
    </citation>
    <scope>NUCLEOTIDE SEQUENCE [LARGE SCALE GENOMIC DNA]</scope>
</reference>
<reference evidence="9" key="2">
    <citation type="journal article" date="2008" name="Genome Biol.">
        <title>Improved genome assembly and evidence-based global gene model set for the chordate Ciona intestinalis: new insight into intron and operon populations.</title>
        <authorList>
            <person name="Satou Y."/>
            <person name="Mineta K."/>
            <person name="Ogasawara M."/>
            <person name="Sasakura Y."/>
            <person name="Shoguchi E."/>
            <person name="Ueno K."/>
            <person name="Yamada L."/>
            <person name="Matsumoto J."/>
            <person name="Wasserscheid J."/>
            <person name="Dewar K."/>
            <person name="Wiley G.B."/>
            <person name="Macmil S.L."/>
            <person name="Roe B.A."/>
            <person name="Zeller R.W."/>
            <person name="Hastings K.E."/>
            <person name="Lemaire P."/>
            <person name="Lindquist E."/>
            <person name="Endo T."/>
            <person name="Hotta K."/>
            <person name="Inaba K."/>
        </authorList>
    </citation>
    <scope>NUCLEOTIDE SEQUENCE [LARGE SCALE GENOMIC DNA]</scope>
    <source>
        <strain evidence="9">wild type</strain>
    </source>
</reference>
<keyword evidence="10" id="KW-1185">Reference proteome</keyword>
<keyword evidence="5 8" id="KW-1133">Transmembrane helix</keyword>
<name>F6V4J8_CIOIN</name>
<evidence type="ECO:0000256" key="4">
    <source>
        <dbReference type="ARBA" id="ARBA00022737"/>
    </source>
</evidence>
<evidence type="ECO:0000256" key="5">
    <source>
        <dbReference type="ARBA" id="ARBA00022989"/>
    </source>
</evidence>
<dbReference type="GO" id="GO:0016020">
    <property type="term" value="C:membrane"/>
    <property type="evidence" value="ECO:0007669"/>
    <property type="project" value="UniProtKB-SubCell"/>
</dbReference>
<proteinExistence type="inferred from homology"/>
<protein>
    <recommendedName>
        <fullName evidence="11">Mannose-P-dolichol utilization defect 1 protein homolog</fullName>
    </recommendedName>
</protein>
<dbReference type="PANTHER" id="PTHR12226:SF2">
    <property type="entry name" value="MANNOSE-P-DOLICHOL UTILIZATION DEFECT 1 PROTEIN"/>
    <property type="match status" value="1"/>
</dbReference>
<dbReference type="FunFam" id="1.20.1280.290:FF:000031">
    <property type="entry name" value="Mannose-P-dolichol utilization defect 1"/>
    <property type="match status" value="1"/>
</dbReference>
<dbReference type="STRING" id="7719.ENSCINP00000012395"/>
<organism evidence="9 10">
    <name type="scientific">Ciona intestinalis</name>
    <name type="common">Transparent sea squirt</name>
    <name type="synonym">Ascidia intestinalis</name>
    <dbReference type="NCBI Taxonomy" id="7719"/>
    <lineage>
        <taxon>Eukaryota</taxon>
        <taxon>Metazoa</taxon>
        <taxon>Chordata</taxon>
        <taxon>Tunicata</taxon>
        <taxon>Ascidiacea</taxon>
        <taxon>Phlebobranchia</taxon>
        <taxon>Cionidae</taxon>
        <taxon>Ciona</taxon>
    </lineage>
</organism>
<evidence type="ECO:0000313" key="10">
    <source>
        <dbReference type="Proteomes" id="UP000008144"/>
    </source>
</evidence>
<keyword evidence="3 8" id="KW-0812">Transmembrane</keyword>
<reference evidence="9" key="3">
    <citation type="submission" date="2025-08" db="UniProtKB">
        <authorList>
            <consortium name="Ensembl"/>
        </authorList>
    </citation>
    <scope>IDENTIFICATION</scope>
</reference>
<reference evidence="9" key="4">
    <citation type="submission" date="2025-09" db="UniProtKB">
        <authorList>
            <consortium name="Ensembl"/>
        </authorList>
    </citation>
    <scope>IDENTIFICATION</scope>
</reference>
<evidence type="ECO:0000256" key="3">
    <source>
        <dbReference type="ARBA" id="ARBA00022692"/>
    </source>
</evidence>
<evidence type="ECO:0000256" key="1">
    <source>
        <dbReference type="ARBA" id="ARBA00004141"/>
    </source>
</evidence>
<evidence type="ECO:0000256" key="2">
    <source>
        <dbReference type="ARBA" id="ARBA00022448"/>
    </source>
</evidence>
<dbReference type="InterPro" id="IPR006603">
    <property type="entry name" value="PQ-loop_rpt"/>
</dbReference>
<comment type="similarity">
    <text evidence="7">Belongs to the MPDU1 (TC 2.A.43.3) family.</text>
</comment>